<protein>
    <recommendedName>
        <fullName evidence="1">DUF4371 domain-containing protein</fullName>
    </recommendedName>
</protein>
<dbReference type="PANTHER" id="PTHR45749">
    <property type="match status" value="1"/>
</dbReference>
<comment type="caution">
    <text evidence="2">The sequence shown here is derived from an EMBL/GenBank/DDBJ whole genome shotgun (WGS) entry which is preliminary data.</text>
</comment>
<keyword evidence="3" id="KW-1185">Reference proteome</keyword>
<dbReference type="EMBL" id="CAJNOC010005991">
    <property type="protein sequence ID" value="CAF1067218.1"/>
    <property type="molecule type" value="Genomic_DNA"/>
</dbReference>
<accession>A0A814LMW8</accession>
<sequence>MRLIFHKIADIKWLERRKNSKSVAPLINDQHKAEIEFNRINLSKIIKIIIFLAKQGIPFRGHSESLESANRGNLKELEDLLATNYSIDLKKFLKKNLNGNYLSLDIQNEILAISASNIRNKIKDEVRESKFFSIFFDGTSDISHKEQISFCILFCTVGLEIKEKFIGFFEAASTTGENMYNIVKKVLSECCLEMTVPQI</sequence>
<evidence type="ECO:0000313" key="3">
    <source>
        <dbReference type="Proteomes" id="UP000663879"/>
    </source>
</evidence>
<dbReference type="Pfam" id="PF14291">
    <property type="entry name" value="DUF4371"/>
    <property type="match status" value="1"/>
</dbReference>
<dbReference type="AlphaFoldDB" id="A0A814LMW8"/>
<name>A0A814LMW8_9BILA</name>
<proteinExistence type="predicted"/>
<feature type="domain" description="DUF4371" evidence="1">
    <location>
        <begin position="5"/>
        <end position="184"/>
    </location>
</feature>
<dbReference type="Proteomes" id="UP000663879">
    <property type="component" value="Unassembled WGS sequence"/>
</dbReference>
<dbReference type="OrthoDB" id="8962491at2759"/>
<evidence type="ECO:0000259" key="1">
    <source>
        <dbReference type="Pfam" id="PF14291"/>
    </source>
</evidence>
<reference evidence="2" key="1">
    <citation type="submission" date="2021-02" db="EMBL/GenBank/DDBJ databases">
        <authorList>
            <person name="Nowell W R."/>
        </authorList>
    </citation>
    <scope>NUCLEOTIDE SEQUENCE</scope>
    <source>
        <strain evidence="2">Ploen Becks lab</strain>
    </source>
</reference>
<evidence type="ECO:0000313" key="2">
    <source>
        <dbReference type="EMBL" id="CAF1067218.1"/>
    </source>
</evidence>
<gene>
    <name evidence="2" type="ORF">OXX778_LOCUS19557</name>
</gene>
<organism evidence="2 3">
    <name type="scientific">Brachionus calyciflorus</name>
    <dbReference type="NCBI Taxonomy" id="104777"/>
    <lineage>
        <taxon>Eukaryota</taxon>
        <taxon>Metazoa</taxon>
        <taxon>Spiralia</taxon>
        <taxon>Gnathifera</taxon>
        <taxon>Rotifera</taxon>
        <taxon>Eurotatoria</taxon>
        <taxon>Monogononta</taxon>
        <taxon>Pseudotrocha</taxon>
        <taxon>Ploima</taxon>
        <taxon>Brachionidae</taxon>
        <taxon>Brachionus</taxon>
    </lineage>
</organism>
<dbReference type="PANTHER" id="PTHR45749:SF21">
    <property type="entry name" value="DUF4371 DOMAIN-CONTAINING PROTEIN"/>
    <property type="match status" value="1"/>
</dbReference>
<dbReference type="InterPro" id="IPR025398">
    <property type="entry name" value="DUF4371"/>
</dbReference>